<gene>
    <name evidence="3" type="ORF">D915_005179</name>
</gene>
<sequence>MQTLDDASPCSKIITESITPVVSSATGHTTNCLLQPSDQPAPIGMTNNPQLRREIEQQQQLQQQQGQQEQQQQQLMAREQQQQHQPNSMIPMTDPSFPVTSTPPIPVSTTARMSGFDSGGGSSGIVAVSQTFTPINNPSLVSLFGKPPKPRTESFAFDEVKILLQEIELRKHVLLSISHSMNRYKRRAWEEVAASMATRCPYGPRRTADQVKKKWENLVSKTKHKLRSGRITAESDWSDVNTAVLEFLARHNPFLRMRYATATESILSNNINKGKHVKETATITTDFMGLTRLYDSQMRSLGLPGLSGTLGLENQQQKHQQYSQSELPHINEELRRIPSTDLSLGDESVEPLQIIDSKSTDDRYVHALVYFLHNPLK</sequence>
<dbReference type="AlphaFoldDB" id="A0A4E0R8X9"/>
<dbReference type="InterPro" id="IPR028002">
    <property type="entry name" value="Myb_DNA-bind_5"/>
</dbReference>
<dbReference type="Proteomes" id="UP000230066">
    <property type="component" value="Unassembled WGS sequence"/>
</dbReference>
<feature type="region of interest" description="Disordered" evidence="1">
    <location>
        <begin position="55"/>
        <end position="103"/>
    </location>
</feature>
<evidence type="ECO:0000313" key="3">
    <source>
        <dbReference type="EMBL" id="THD24113.1"/>
    </source>
</evidence>
<dbReference type="InterPro" id="IPR001005">
    <property type="entry name" value="SANT/Myb"/>
</dbReference>
<evidence type="ECO:0000256" key="1">
    <source>
        <dbReference type="SAM" id="MobiDB-lite"/>
    </source>
</evidence>
<feature type="compositionally biased region" description="Low complexity" evidence="1">
    <location>
        <begin position="57"/>
        <end position="85"/>
    </location>
</feature>
<dbReference type="EMBL" id="JXXN02001771">
    <property type="protein sequence ID" value="THD24113.1"/>
    <property type="molecule type" value="Genomic_DNA"/>
</dbReference>
<protein>
    <submittedName>
        <fullName evidence="3">Leucine rich repeat containing protein LRR</fullName>
    </submittedName>
</protein>
<name>A0A4E0R8X9_FASHE</name>
<feature type="domain" description="Myb-like" evidence="2">
    <location>
        <begin position="147"/>
        <end position="219"/>
    </location>
</feature>
<accession>A0A4E0R8X9</accession>
<dbReference type="Gene3D" id="1.10.10.60">
    <property type="entry name" value="Homeodomain-like"/>
    <property type="match status" value="1"/>
</dbReference>
<dbReference type="PROSITE" id="PS50090">
    <property type="entry name" value="MYB_LIKE"/>
    <property type="match status" value="1"/>
</dbReference>
<comment type="caution">
    <text evidence="3">The sequence shown here is derived from an EMBL/GenBank/DDBJ whole genome shotgun (WGS) entry which is preliminary data.</text>
</comment>
<evidence type="ECO:0000313" key="4">
    <source>
        <dbReference type="Proteomes" id="UP000230066"/>
    </source>
</evidence>
<evidence type="ECO:0000259" key="2">
    <source>
        <dbReference type="PROSITE" id="PS50090"/>
    </source>
</evidence>
<keyword evidence="4" id="KW-1185">Reference proteome</keyword>
<reference evidence="3" key="1">
    <citation type="submission" date="2019-03" db="EMBL/GenBank/DDBJ databases">
        <title>Improved annotation for the trematode Fasciola hepatica.</title>
        <authorList>
            <person name="Choi Y.-J."/>
            <person name="Martin J."/>
            <person name="Mitreva M."/>
        </authorList>
    </citation>
    <scope>NUCLEOTIDE SEQUENCE [LARGE SCALE GENOMIC DNA]</scope>
</reference>
<proteinExistence type="predicted"/>
<organism evidence="3 4">
    <name type="scientific">Fasciola hepatica</name>
    <name type="common">Liver fluke</name>
    <dbReference type="NCBI Taxonomy" id="6192"/>
    <lineage>
        <taxon>Eukaryota</taxon>
        <taxon>Metazoa</taxon>
        <taxon>Spiralia</taxon>
        <taxon>Lophotrochozoa</taxon>
        <taxon>Platyhelminthes</taxon>
        <taxon>Trematoda</taxon>
        <taxon>Digenea</taxon>
        <taxon>Plagiorchiida</taxon>
        <taxon>Echinostomata</taxon>
        <taxon>Echinostomatoidea</taxon>
        <taxon>Fasciolidae</taxon>
        <taxon>Fasciola</taxon>
    </lineage>
</organism>
<dbReference type="Pfam" id="PF13873">
    <property type="entry name" value="Myb_DNA-bind_5"/>
    <property type="match status" value="1"/>
</dbReference>